<dbReference type="HOGENOM" id="CLU_113155_0_0_1"/>
<dbReference type="PaxDb" id="9823-ENSSSCP00000008600"/>
<sequence>MTVFVSRNLKLLLWKNFLLKKGKMLVTVLEILMSLLFSAVIMYLRFRSLPRNRPPFDYTAIDITSLPEFLYLFPLKARFQLVYVPSNIETLKNITEMVEKTFDVECEG</sequence>
<name>A0A4X1VTT1_PIG</name>
<dbReference type="ExpressionAtlas" id="A0A4X1VTT1">
    <property type="expression patterns" value="baseline"/>
</dbReference>
<dbReference type="OMA" id="FSAVIMY"/>
<reference evidence="2" key="1">
    <citation type="submission" date="2009-11" db="EMBL/GenBank/DDBJ databases">
        <authorList>
            <consortium name="Porcine genome sequencing project"/>
        </authorList>
    </citation>
    <scope>NUCLEOTIDE SEQUENCE [LARGE SCALE GENOMIC DNA]</scope>
    <source>
        <strain evidence="2">Duroc</strain>
    </source>
</reference>
<reference evidence="1" key="4">
    <citation type="submission" date="2025-09" db="UniProtKB">
        <authorList>
            <consortium name="Ensembl"/>
        </authorList>
    </citation>
    <scope>IDENTIFICATION</scope>
</reference>
<evidence type="ECO:0000313" key="2">
    <source>
        <dbReference type="Proteomes" id="UP000008227"/>
    </source>
</evidence>
<dbReference type="GeneTree" id="ENSGT00940000163933"/>
<reference evidence="1" key="3">
    <citation type="submission" date="2025-08" db="UniProtKB">
        <authorList>
            <consortium name="Ensembl"/>
        </authorList>
    </citation>
    <scope>IDENTIFICATION</scope>
</reference>
<reference evidence="1" key="2">
    <citation type="journal article" date="2020" name="Gigascience">
        <title>An improved pig reference genome sequence to enable pig genetics and genomics research.</title>
        <authorList>
            <person name="Warr A."/>
            <person name="Affara N."/>
            <person name="Aken B."/>
            <person name="Beiki H."/>
            <person name="Bickhart D.M."/>
            <person name="Billis K."/>
            <person name="Chow W."/>
            <person name="Eory L."/>
            <person name="Finlayson H.A."/>
            <person name="Flicek P."/>
            <person name="Giron C.G."/>
            <person name="Griffin D.K."/>
            <person name="Hall R."/>
            <person name="Hannum G."/>
            <person name="Hourlier T."/>
            <person name="Howe K."/>
            <person name="Hume D.A."/>
            <person name="Izuogu O."/>
            <person name="Kim K."/>
            <person name="Koren S."/>
            <person name="Liu H."/>
            <person name="Manchanda N."/>
            <person name="Martin F.J."/>
            <person name="Nonneman D.J."/>
            <person name="O'Connor R.E."/>
            <person name="Phillippy A.M."/>
            <person name="Rohrer G.A."/>
            <person name="Rosen B.D."/>
            <person name="Rund L.A."/>
            <person name="Sargent C.A."/>
            <person name="Schook L.B."/>
            <person name="Schroeder S.G."/>
            <person name="Schwartz A.S."/>
            <person name="Skinner B.M."/>
            <person name="Talbot R."/>
            <person name="Tseng E."/>
            <person name="Tuggle C.K."/>
            <person name="Watson M."/>
            <person name="Smith T.P.L."/>
            <person name="Archibald A.L."/>
        </authorList>
    </citation>
    <scope>NUCLEOTIDE SEQUENCE [LARGE SCALE GENOMIC DNA]</scope>
    <source>
        <strain evidence="1">Duroc</strain>
    </source>
</reference>
<accession>F1SUI4</accession>
<dbReference type="Proteomes" id="UP000008227">
    <property type="component" value="Chromosome 3"/>
</dbReference>
<proteinExistence type="predicted"/>
<dbReference type="Ensembl" id="ENSSSCT00000008824.3">
    <property type="protein sequence ID" value="ENSSSCP00000008600.3"/>
    <property type="gene ID" value="ENSSSCG00000008052.3"/>
</dbReference>
<dbReference type="AlphaFoldDB" id="A0A4X1VTT1"/>
<keyword evidence="2" id="KW-1185">Reference proteome</keyword>
<organism evidence="1 2">
    <name type="scientific">Sus scrofa</name>
    <name type="common">Pig</name>
    <dbReference type="NCBI Taxonomy" id="9823"/>
    <lineage>
        <taxon>Eukaryota</taxon>
        <taxon>Metazoa</taxon>
        <taxon>Chordata</taxon>
        <taxon>Craniata</taxon>
        <taxon>Vertebrata</taxon>
        <taxon>Euteleostomi</taxon>
        <taxon>Mammalia</taxon>
        <taxon>Eutheria</taxon>
        <taxon>Laurasiatheria</taxon>
        <taxon>Artiodactyla</taxon>
        <taxon>Suina</taxon>
        <taxon>Suidae</taxon>
        <taxon>Sus</taxon>
    </lineage>
</organism>
<protein>
    <submittedName>
        <fullName evidence="1">Uncharacterized protein</fullName>
    </submittedName>
</protein>
<evidence type="ECO:0000313" key="1">
    <source>
        <dbReference type="Ensembl" id="ENSSSCP00000008600.3"/>
    </source>
</evidence>
<accession>A0A4X1VTT1</accession>